<name>A0A9X1FRS7_9RHOB</name>
<dbReference type="GO" id="GO:0003677">
    <property type="term" value="F:DNA binding"/>
    <property type="evidence" value="ECO:0007669"/>
    <property type="project" value="UniProtKB-KW"/>
</dbReference>
<keyword evidence="6" id="KW-1185">Reference proteome</keyword>
<evidence type="ECO:0000256" key="1">
    <source>
        <dbReference type="ARBA" id="ARBA00023015"/>
    </source>
</evidence>
<protein>
    <submittedName>
        <fullName evidence="5">Helix-turn-helix transcriptional regulator</fullName>
    </submittedName>
</protein>
<gene>
    <name evidence="5" type="ORF">KX928_02240</name>
</gene>
<dbReference type="PANTHER" id="PTHR33204">
    <property type="entry name" value="TRANSCRIPTIONAL REGULATOR, MARR FAMILY"/>
    <property type="match status" value="1"/>
</dbReference>
<proteinExistence type="predicted"/>
<dbReference type="PROSITE" id="PS51118">
    <property type="entry name" value="HTH_HXLR"/>
    <property type="match status" value="1"/>
</dbReference>
<accession>A0A9X1FRS7</accession>
<dbReference type="RefSeq" id="WP_219498360.1">
    <property type="nucleotide sequence ID" value="NZ_JAHXDN010000001.1"/>
</dbReference>
<dbReference type="Proteomes" id="UP001138661">
    <property type="component" value="Unassembled WGS sequence"/>
</dbReference>
<keyword evidence="1" id="KW-0805">Transcription regulation</keyword>
<evidence type="ECO:0000313" key="5">
    <source>
        <dbReference type="EMBL" id="MBW4706596.1"/>
    </source>
</evidence>
<dbReference type="Pfam" id="PF01638">
    <property type="entry name" value="HxlR"/>
    <property type="match status" value="1"/>
</dbReference>
<dbReference type="AlphaFoldDB" id="A0A9X1FRS7"/>
<reference evidence="5" key="1">
    <citation type="submission" date="2021-07" db="EMBL/GenBank/DDBJ databases">
        <title>Roseobacter insulae sp. nov., isolated from a tidal flat.</title>
        <authorList>
            <person name="Park S."/>
            <person name="Yoon J.-H."/>
        </authorList>
    </citation>
    <scope>NUCLEOTIDE SEQUENCE</scope>
    <source>
        <strain evidence="5">YSTF-M11</strain>
    </source>
</reference>
<comment type="caution">
    <text evidence="5">The sequence shown here is derived from an EMBL/GenBank/DDBJ whole genome shotgun (WGS) entry which is preliminary data.</text>
</comment>
<keyword evidence="2" id="KW-0238">DNA-binding</keyword>
<keyword evidence="3" id="KW-0804">Transcription</keyword>
<dbReference type="InterPro" id="IPR002577">
    <property type="entry name" value="HTH_HxlR"/>
</dbReference>
<evidence type="ECO:0000256" key="2">
    <source>
        <dbReference type="ARBA" id="ARBA00023125"/>
    </source>
</evidence>
<evidence type="ECO:0000259" key="4">
    <source>
        <dbReference type="PROSITE" id="PS51118"/>
    </source>
</evidence>
<sequence>MAKPRSYKLLCPVARGLDRIGDRWTLLILRDLHAGPARFTDLQRGLTGIAANLLTERLVKLVADGLVEKADGAHGASLYSLTVLGRKTRDILFELAMFGGRFPAEGDIVEPGNLRTVAFTMGAAAHRVAPDNVDLRAALIVDGEEMILKVENGGASVEYGRAENPDLVFRTRYHALLSVAEGEMSQEEFVKNNSELEVYKSGQEQPFLQVMSDIMTLLRA</sequence>
<organism evidence="5 6">
    <name type="scientific">Roseobacter insulae</name>
    <dbReference type="NCBI Taxonomy" id="2859783"/>
    <lineage>
        <taxon>Bacteria</taxon>
        <taxon>Pseudomonadati</taxon>
        <taxon>Pseudomonadota</taxon>
        <taxon>Alphaproteobacteria</taxon>
        <taxon>Rhodobacterales</taxon>
        <taxon>Roseobacteraceae</taxon>
        <taxon>Roseobacter</taxon>
    </lineage>
</organism>
<evidence type="ECO:0000313" key="6">
    <source>
        <dbReference type="Proteomes" id="UP001138661"/>
    </source>
</evidence>
<dbReference type="EMBL" id="JAHXDN010000001">
    <property type="protein sequence ID" value="MBW4706596.1"/>
    <property type="molecule type" value="Genomic_DNA"/>
</dbReference>
<feature type="domain" description="HTH hxlR-type" evidence="4">
    <location>
        <begin position="11"/>
        <end position="107"/>
    </location>
</feature>
<dbReference type="PANTHER" id="PTHR33204:SF18">
    <property type="entry name" value="TRANSCRIPTIONAL REGULATORY PROTEIN"/>
    <property type="match status" value="1"/>
</dbReference>
<evidence type="ECO:0000256" key="3">
    <source>
        <dbReference type="ARBA" id="ARBA00023163"/>
    </source>
</evidence>